<accession>A0A4R4RSC5</accession>
<dbReference type="Gene3D" id="3.40.50.1820">
    <property type="entry name" value="alpha/beta hydrolase"/>
    <property type="match status" value="1"/>
</dbReference>
<evidence type="ECO:0000313" key="2">
    <source>
        <dbReference type="Proteomes" id="UP000295621"/>
    </source>
</evidence>
<dbReference type="OrthoDB" id="5174603at2"/>
<evidence type="ECO:0000313" key="1">
    <source>
        <dbReference type="EMBL" id="TDC52928.1"/>
    </source>
</evidence>
<comment type="caution">
    <text evidence="1">The sequence shown here is derived from an EMBL/GenBank/DDBJ whole genome shotgun (WGS) entry which is preliminary data.</text>
</comment>
<keyword evidence="2" id="KW-1185">Reference proteome</keyword>
<gene>
    <name evidence="1" type="ORF">E1212_07225</name>
</gene>
<dbReference type="EMBL" id="SMKL01000012">
    <property type="protein sequence ID" value="TDC52928.1"/>
    <property type="molecule type" value="Genomic_DNA"/>
</dbReference>
<reference evidence="1 2" key="1">
    <citation type="submission" date="2019-02" db="EMBL/GenBank/DDBJ databases">
        <title>Draft genome sequences of novel Actinobacteria.</title>
        <authorList>
            <person name="Sahin N."/>
            <person name="Ay H."/>
            <person name="Saygin H."/>
        </authorList>
    </citation>
    <scope>NUCLEOTIDE SEQUENCE [LARGE SCALE GENOMIC DNA]</scope>
    <source>
        <strain evidence="1 2">KC603</strain>
    </source>
</reference>
<dbReference type="SUPFAM" id="SSF53474">
    <property type="entry name" value="alpha/beta-Hydrolases"/>
    <property type="match status" value="1"/>
</dbReference>
<organism evidence="1 2">
    <name type="scientific">Jiangella ureilytica</name>
    <dbReference type="NCBI Taxonomy" id="2530374"/>
    <lineage>
        <taxon>Bacteria</taxon>
        <taxon>Bacillati</taxon>
        <taxon>Actinomycetota</taxon>
        <taxon>Actinomycetes</taxon>
        <taxon>Jiangellales</taxon>
        <taxon>Jiangellaceae</taxon>
        <taxon>Jiangella</taxon>
    </lineage>
</organism>
<dbReference type="InterPro" id="IPR029058">
    <property type="entry name" value="AB_hydrolase_fold"/>
</dbReference>
<protein>
    <recommendedName>
        <fullName evidence="3">Alpha/beta hydrolase</fullName>
    </recommendedName>
</protein>
<dbReference type="RefSeq" id="WP_131980806.1">
    <property type="nucleotide sequence ID" value="NZ_SMKL01000012.1"/>
</dbReference>
<dbReference type="AlphaFoldDB" id="A0A4R4RSC5"/>
<proteinExistence type="predicted"/>
<sequence>MTQTVWTPQPIVERPDMVAATTALLGREDIPFSESEDVFTVEALGLQWDIGVRVFEPTSPERTAVGADRKRVGAFMLHGGEDDWRQLVPLAELLVGKLGWKVVLPTFPGRLYLPDPSRNWPGDTIHPDGTVRTPIWQDGEFVPPDDYDVIKDQKQRLRDGTRTLARAKPGTRFYHRMAAWPAAMEVGMVEAARRHLAEPEYSVYVHGHSTGGPIVSMLSQRIPNCAGNLAAESSPFGYINAAKYAWAPTGKVDGYERTAAPGKARYDLFNDLYIRTWRDHARYRGPEALAAEGPAALMRLPWLMEEILDEWAAQTVRPRFKCEYLITHDIRSSLVAAATVSAERLGLGAAGTQALVDRFTGYTRSLRDPGVKPLPPTLAGISGSSRDHSPEVYAEVIVPMVEAIEPRPKYALTRYLGGTHTMWGADGDLPLGIAPAVVTDWHDAITGGWFLD</sequence>
<dbReference type="Proteomes" id="UP000295621">
    <property type="component" value="Unassembled WGS sequence"/>
</dbReference>
<evidence type="ECO:0008006" key="3">
    <source>
        <dbReference type="Google" id="ProtNLM"/>
    </source>
</evidence>
<name>A0A4R4RSC5_9ACTN</name>